<organism evidence="2 3">
    <name type="scientific">Paraphoma chrysanthemicola</name>
    <dbReference type="NCBI Taxonomy" id="798071"/>
    <lineage>
        <taxon>Eukaryota</taxon>
        <taxon>Fungi</taxon>
        <taxon>Dikarya</taxon>
        <taxon>Ascomycota</taxon>
        <taxon>Pezizomycotina</taxon>
        <taxon>Dothideomycetes</taxon>
        <taxon>Pleosporomycetidae</taxon>
        <taxon>Pleosporales</taxon>
        <taxon>Pleosporineae</taxon>
        <taxon>Phaeosphaeriaceae</taxon>
        <taxon>Paraphoma</taxon>
    </lineage>
</organism>
<name>A0A8K0QXQ3_9PLEO</name>
<keyword evidence="3" id="KW-1185">Reference proteome</keyword>
<feature type="compositionally biased region" description="Polar residues" evidence="1">
    <location>
        <begin position="254"/>
        <end position="268"/>
    </location>
</feature>
<dbReference type="InterPro" id="IPR012677">
    <property type="entry name" value="Nucleotide-bd_a/b_plait_sf"/>
</dbReference>
<evidence type="ECO:0000313" key="3">
    <source>
        <dbReference type="Proteomes" id="UP000813461"/>
    </source>
</evidence>
<feature type="region of interest" description="Disordered" evidence="1">
    <location>
        <begin position="237"/>
        <end position="268"/>
    </location>
</feature>
<dbReference type="SUPFAM" id="SSF54928">
    <property type="entry name" value="RNA-binding domain, RBD"/>
    <property type="match status" value="1"/>
</dbReference>
<feature type="region of interest" description="Disordered" evidence="1">
    <location>
        <begin position="155"/>
        <end position="186"/>
    </location>
</feature>
<reference evidence="2" key="1">
    <citation type="journal article" date="2021" name="Nat. Commun.">
        <title>Genetic determinants of endophytism in the Arabidopsis root mycobiome.</title>
        <authorList>
            <person name="Mesny F."/>
            <person name="Miyauchi S."/>
            <person name="Thiergart T."/>
            <person name="Pickel B."/>
            <person name="Atanasova L."/>
            <person name="Karlsson M."/>
            <person name="Huettel B."/>
            <person name="Barry K.W."/>
            <person name="Haridas S."/>
            <person name="Chen C."/>
            <person name="Bauer D."/>
            <person name="Andreopoulos W."/>
            <person name="Pangilinan J."/>
            <person name="LaButti K."/>
            <person name="Riley R."/>
            <person name="Lipzen A."/>
            <person name="Clum A."/>
            <person name="Drula E."/>
            <person name="Henrissat B."/>
            <person name="Kohler A."/>
            <person name="Grigoriev I.V."/>
            <person name="Martin F.M."/>
            <person name="Hacquard S."/>
        </authorList>
    </citation>
    <scope>NUCLEOTIDE SEQUENCE</scope>
    <source>
        <strain evidence="2">MPI-SDFR-AT-0120</strain>
    </source>
</reference>
<dbReference type="Proteomes" id="UP000813461">
    <property type="component" value="Unassembled WGS sequence"/>
</dbReference>
<feature type="compositionally biased region" description="Polar residues" evidence="1">
    <location>
        <begin position="171"/>
        <end position="180"/>
    </location>
</feature>
<evidence type="ECO:0000256" key="1">
    <source>
        <dbReference type="SAM" id="MobiDB-lite"/>
    </source>
</evidence>
<proteinExistence type="predicted"/>
<sequence length="317" mass="35305">MANIDLPLPARNRVIRITNVHFDADENTIKDFFQGYDIQDQYRTINTRIGTKSIVYVLFAQGADKIRACSLSNSTIFDRVIKIQPAPSGNYQLNEEGTGFIKPDTSKPTPTKPVHGHAAPHFIETDFPHLGITRDKSISALSSGPVVAHSPAKNLVVSSTSMSPPRKDRTAQTNEASQDDMNGGFKPRNHFPWMFPDAADNFQAKSQWDEYCANQAAFREFYEKATRIQYEDQAYSAHSGSSRGAPSGVDTYIPPSSENWDLASNDTSNRSDGVVTEEMWYGFMLRQAAKVEKRQKDKGTHEGAIVTEAGGYEEEKE</sequence>
<dbReference type="AlphaFoldDB" id="A0A8K0QXQ3"/>
<evidence type="ECO:0000313" key="2">
    <source>
        <dbReference type="EMBL" id="KAH7074071.1"/>
    </source>
</evidence>
<feature type="compositionally biased region" description="Basic and acidic residues" evidence="1">
    <location>
        <begin position="292"/>
        <end position="301"/>
    </location>
</feature>
<feature type="region of interest" description="Disordered" evidence="1">
    <location>
        <begin position="292"/>
        <end position="317"/>
    </location>
</feature>
<protein>
    <recommendedName>
        <fullName evidence="4">RRM domain-containing protein</fullName>
    </recommendedName>
</protein>
<gene>
    <name evidence="2" type="ORF">FB567DRAFT_610949</name>
</gene>
<evidence type="ECO:0008006" key="4">
    <source>
        <dbReference type="Google" id="ProtNLM"/>
    </source>
</evidence>
<dbReference type="GO" id="GO:0003676">
    <property type="term" value="F:nucleic acid binding"/>
    <property type="evidence" value="ECO:0007669"/>
    <property type="project" value="InterPro"/>
</dbReference>
<dbReference type="OrthoDB" id="5382468at2759"/>
<comment type="caution">
    <text evidence="2">The sequence shown here is derived from an EMBL/GenBank/DDBJ whole genome shotgun (WGS) entry which is preliminary data.</text>
</comment>
<accession>A0A8K0QXQ3</accession>
<dbReference type="Gene3D" id="3.30.70.330">
    <property type="match status" value="1"/>
</dbReference>
<dbReference type="EMBL" id="JAGMVJ010000021">
    <property type="protein sequence ID" value="KAH7074071.1"/>
    <property type="molecule type" value="Genomic_DNA"/>
</dbReference>
<dbReference type="InterPro" id="IPR035979">
    <property type="entry name" value="RBD_domain_sf"/>
</dbReference>